<feature type="transmembrane region" description="Helical" evidence="2">
    <location>
        <begin position="582"/>
        <end position="600"/>
    </location>
</feature>
<dbReference type="InterPro" id="IPR036259">
    <property type="entry name" value="MFS_trans_sf"/>
</dbReference>
<feature type="transmembrane region" description="Helical" evidence="2">
    <location>
        <begin position="261"/>
        <end position="280"/>
    </location>
</feature>
<dbReference type="EMBL" id="CP045702">
    <property type="protein sequence ID" value="QNE77257.1"/>
    <property type="molecule type" value="Genomic_DNA"/>
</dbReference>
<feature type="transmembrane region" description="Helical" evidence="2">
    <location>
        <begin position="497"/>
        <end position="514"/>
    </location>
</feature>
<evidence type="ECO:0000256" key="1">
    <source>
        <dbReference type="SAM" id="MobiDB-lite"/>
    </source>
</evidence>
<evidence type="ECO:0000256" key="2">
    <source>
        <dbReference type="SAM" id="Phobius"/>
    </source>
</evidence>
<dbReference type="InterPro" id="IPR011701">
    <property type="entry name" value="MFS"/>
</dbReference>
<reference evidence="4" key="1">
    <citation type="submission" date="2019-10" db="EMBL/GenBank/DDBJ databases">
        <title>Antimicrobial potential of Antarctic Bacteria.</title>
        <authorList>
            <person name="Benaud N."/>
            <person name="Edwards R.J."/>
            <person name="Ferrari B.C."/>
        </authorList>
    </citation>
    <scope>NUCLEOTIDE SEQUENCE [LARGE SCALE GENOMIC DNA]</scope>
    <source>
        <strain evidence="4">NBSH44</strain>
    </source>
</reference>
<feature type="compositionally biased region" description="Basic residues" evidence="1">
    <location>
        <begin position="148"/>
        <end position="159"/>
    </location>
</feature>
<dbReference type="GO" id="GO:0022857">
    <property type="term" value="F:transmembrane transporter activity"/>
    <property type="evidence" value="ECO:0007669"/>
    <property type="project" value="InterPro"/>
</dbReference>
<feature type="transmembrane region" description="Helical" evidence="2">
    <location>
        <begin position="292"/>
        <end position="311"/>
    </location>
</feature>
<keyword evidence="2" id="KW-1133">Transmembrane helix</keyword>
<evidence type="ECO:0000313" key="4">
    <source>
        <dbReference type="Proteomes" id="UP000515307"/>
    </source>
</evidence>
<proteinExistence type="predicted"/>
<gene>
    <name evidence="3" type="ORF">F0344_24010</name>
</gene>
<organism evidence="3 4">
    <name type="scientific">Streptomyces finlayi</name>
    <dbReference type="NCBI Taxonomy" id="67296"/>
    <lineage>
        <taxon>Bacteria</taxon>
        <taxon>Bacillati</taxon>
        <taxon>Actinomycetota</taxon>
        <taxon>Actinomycetes</taxon>
        <taxon>Kitasatosporales</taxon>
        <taxon>Streptomycetaceae</taxon>
        <taxon>Streptomyces</taxon>
    </lineage>
</organism>
<dbReference type="SUPFAM" id="SSF103473">
    <property type="entry name" value="MFS general substrate transporter"/>
    <property type="match status" value="1"/>
</dbReference>
<sequence>MGRQLLGRHPAALPGPRPHNRNRRAPHHHRHHRPRGRCRRALAPPARIRATGAPGAAARSAGGPAVGARRRAGVRGRRGPGGRAGALPLSRVLPDRGDSPGQRQDPARTRYRRPRPLRKPPCPGSGRQPHPRRRGAGRHRRSDSTVARVRRKPCRRGPSLRRPGREALPPSHRHCDAAQAADCGRCYRTDPLTSTAAARPDQSRKATALKPCTSRPPARSASRPLLAERHVVRLLVGTLAGRLPNGMAPVAILLLTAEQGGSLATGGLLCALYGLASAIGQPALGRMVDRRGQTGVTTAAVLITTVCLLLLPYTDAVLQPALAAGLVVLAGLSTPPLEANLRALWGAVLPDPERQRAALALDTGAQGLIYVAGPPLVALLSAAHGPDVAMTVTAVLGLLGAATVLSAAPSRAWRPAVAHAGGFLGPLQHGGLRLLFLAVGGVGFALGSMNVWAVAMADRHGVPLLSGLIPAALSIGSLVGGILYGRRRWPGRLSSQLVTAAILFAAAWVPLTLAPGPLAATAFTALPGLFLTALITSAFLTVEALAPAGTRTEAYAWLIAAVGTGQAAGTALAGVLSEGPSAAALPTAGAVACLVVLLGARRRLATPSNLRFRGRHRRAPAHAAHR</sequence>
<protein>
    <submittedName>
        <fullName evidence="3">MFS transporter</fullName>
    </submittedName>
</protein>
<feature type="transmembrane region" description="Helical" evidence="2">
    <location>
        <begin position="520"/>
        <end position="542"/>
    </location>
</feature>
<evidence type="ECO:0000313" key="3">
    <source>
        <dbReference type="EMBL" id="QNE77257.1"/>
    </source>
</evidence>
<dbReference type="PANTHER" id="PTHR23542:SF1">
    <property type="entry name" value="MAJOR FACILITATOR SUPERFAMILY (MFS) PROFILE DOMAIN-CONTAINING PROTEIN"/>
    <property type="match status" value="1"/>
</dbReference>
<feature type="compositionally biased region" description="Basic residues" evidence="1">
    <location>
        <begin position="129"/>
        <end position="141"/>
    </location>
</feature>
<feature type="transmembrane region" description="Helical" evidence="2">
    <location>
        <begin position="467"/>
        <end position="485"/>
    </location>
</feature>
<feature type="compositionally biased region" description="Basic residues" evidence="1">
    <location>
        <begin position="68"/>
        <end position="80"/>
    </location>
</feature>
<feature type="transmembrane region" description="Helical" evidence="2">
    <location>
        <begin position="434"/>
        <end position="455"/>
    </location>
</feature>
<name>A0A7G7BPJ2_9ACTN</name>
<feature type="region of interest" description="Disordered" evidence="1">
    <location>
        <begin position="194"/>
        <end position="222"/>
    </location>
</feature>
<feature type="region of interest" description="Disordered" evidence="1">
    <location>
        <begin position="1"/>
        <end position="173"/>
    </location>
</feature>
<feature type="transmembrane region" description="Helical" evidence="2">
    <location>
        <begin position="554"/>
        <end position="576"/>
    </location>
</feature>
<dbReference type="Gene3D" id="1.20.1250.20">
    <property type="entry name" value="MFS general substrate transporter like domains"/>
    <property type="match status" value="1"/>
</dbReference>
<feature type="compositionally biased region" description="Low complexity" evidence="1">
    <location>
        <begin position="41"/>
        <end position="67"/>
    </location>
</feature>
<dbReference type="AlphaFoldDB" id="A0A7G7BPJ2"/>
<accession>A0A7G7BPJ2</accession>
<keyword evidence="4" id="KW-1185">Reference proteome</keyword>
<feature type="compositionally biased region" description="Basic residues" evidence="1">
    <location>
        <begin position="109"/>
        <end position="118"/>
    </location>
</feature>
<dbReference type="Proteomes" id="UP000515307">
    <property type="component" value="Chromosome"/>
</dbReference>
<feature type="transmembrane region" description="Helical" evidence="2">
    <location>
        <begin position="388"/>
        <end position="408"/>
    </location>
</feature>
<dbReference type="PANTHER" id="PTHR23542">
    <property type="match status" value="1"/>
</dbReference>
<keyword evidence="2" id="KW-0472">Membrane</keyword>
<feature type="compositionally biased region" description="Basic residues" evidence="1">
    <location>
        <begin position="18"/>
        <end position="40"/>
    </location>
</feature>
<keyword evidence="2" id="KW-0812">Transmembrane</keyword>
<dbReference type="Pfam" id="PF07690">
    <property type="entry name" value="MFS_1"/>
    <property type="match status" value="1"/>
</dbReference>
<dbReference type="KEGG" id="sfiy:F0344_24010"/>